<evidence type="ECO:0000256" key="3">
    <source>
        <dbReference type="ARBA" id="ARBA00022741"/>
    </source>
</evidence>
<dbReference type="RefSeq" id="WP_066785941.1">
    <property type="nucleotide sequence ID" value="NZ_LWQS01000045.1"/>
</dbReference>
<keyword evidence="2" id="KW-0813">Transport</keyword>
<evidence type="ECO:0000256" key="4">
    <source>
        <dbReference type="ARBA" id="ARBA00022840"/>
    </source>
</evidence>
<organism evidence="6 7">
    <name type="scientific">Chloroflexus islandicus</name>
    <dbReference type="NCBI Taxonomy" id="1707952"/>
    <lineage>
        <taxon>Bacteria</taxon>
        <taxon>Bacillati</taxon>
        <taxon>Chloroflexota</taxon>
        <taxon>Chloroflexia</taxon>
        <taxon>Chloroflexales</taxon>
        <taxon>Chloroflexineae</taxon>
        <taxon>Chloroflexaceae</taxon>
        <taxon>Chloroflexus</taxon>
    </lineage>
</organism>
<evidence type="ECO:0000313" key="7">
    <source>
        <dbReference type="Proteomes" id="UP000078287"/>
    </source>
</evidence>
<name>A0A178MEQ3_9CHLR</name>
<gene>
    <name evidence="6" type="ORF">A6A03_12740</name>
</gene>
<dbReference type="CDD" id="cd10147">
    <property type="entry name" value="Wzt_C-like"/>
    <property type="match status" value="1"/>
</dbReference>
<dbReference type="InterPro" id="IPR015860">
    <property type="entry name" value="ABC_transpr_TagH-like"/>
</dbReference>
<dbReference type="SUPFAM" id="SSF52540">
    <property type="entry name" value="P-loop containing nucleoside triphosphate hydrolases"/>
    <property type="match status" value="1"/>
</dbReference>
<dbReference type="GO" id="GO:0016887">
    <property type="term" value="F:ATP hydrolysis activity"/>
    <property type="evidence" value="ECO:0007669"/>
    <property type="project" value="InterPro"/>
</dbReference>
<feature type="domain" description="ABC transporter" evidence="5">
    <location>
        <begin position="25"/>
        <end position="247"/>
    </location>
</feature>
<dbReference type="InterPro" id="IPR003593">
    <property type="entry name" value="AAA+_ATPase"/>
</dbReference>
<keyword evidence="7" id="KW-1185">Reference proteome</keyword>
<dbReference type="InterPro" id="IPR003439">
    <property type="entry name" value="ABC_transporter-like_ATP-bd"/>
</dbReference>
<dbReference type="GO" id="GO:0016020">
    <property type="term" value="C:membrane"/>
    <property type="evidence" value="ECO:0007669"/>
    <property type="project" value="InterPro"/>
</dbReference>
<dbReference type="STRING" id="1707952.A6A03_12740"/>
<protein>
    <submittedName>
        <fullName evidence="6">ABC transporter</fullName>
    </submittedName>
</protein>
<dbReference type="Pfam" id="PF14524">
    <property type="entry name" value="Wzt_C"/>
    <property type="match status" value="1"/>
</dbReference>
<evidence type="ECO:0000256" key="2">
    <source>
        <dbReference type="ARBA" id="ARBA00022448"/>
    </source>
</evidence>
<reference evidence="6 7" key="1">
    <citation type="submission" date="2016-04" db="EMBL/GenBank/DDBJ databases">
        <title>Chloroflexus islandicus sp. nov., a thermophilic filamentous anoxygenic phototrophic bacterium from geyser Strokkur (Iceland).</title>
        <authorList>
            <person name="Gaisin V.A."/>
            <person name="Kalashnikov A.M."/>
            <person name="Sukhacheva M.V."/>
            <person name="Grouzdev D.S."/>
            <person name="Ivanov T.M."/>
            <person name="Kuznetsov B."/>
            <person name="Gorlenko V.M."/>
        </authorList>
    </citation>
    <scope>NUCLEOTIDE SEQUENCE [LARGE SCALE GENOMIC DNA]</scope>
    <source>
        <strain evidence="7">isl-2</strain>
    </source>
</reference>
<dbReference type="PANTHER" id="PTHR46743">
    <property type="entry name" value="TEICHOIC ACIDS EXPORT ATP-BINDING PROTEIN TAGH"/>
    <property type="match status" value="1"/>
</dbReference>
<dbReference type="PANTHER" id="PTHR46743:SF2">
    <property type="entry name" value="TEICHOIC ACIDS EXPORT ATP-BINDING PROTEIN TAGH"/>
    <property type="match status" value="1"/>
</dbReference>
<comment type="caution">
    <text evidence="6">The sequence shown here is derived from an EMBL/GenBank/DDBJ whole genome shotgun (WGS) entry which is preliminary data.</text>
</comment>
<dbReference type="Proteomes" id="UP000078287">
    <property type="component" value="Unassembled WGS sequence"/>
</dbReference>
<dbReference type="AlphaFoldDB" id="A0A178MEQ3"/>
<evidence type="ECO:0000256" key="1">
    <source>
        <dbReference type="ARBA" id="ARBA00005417"/>
    </source>
</evidence>
<sequence length="410" mass="46400">MSVVIEFDNVSRQFVRRQNASTIQERFMGLIRGLPPAEAFWAVRNISFAVEAGQSIGLVGHNGAGKSTILKLMTRVLEPTSGRVATRGRIAALLELGSGFHPELTGRENVFLYGSLMGFSRKEMLRKMPEIIEFSEIGQFLDTEVKHYSSGMYTRLAFAVATAVEPDILITDEVLAVGDEAFQRKCIDRIYGFRRAGKTIVFVSHALDVVRSLCDVAVWLDHGEMKAYGSAVEVVDAYLVDVNERERAEFEQRSKEEEPDQEWRERMRRGTREVEIVRVQLLDQDGNERVTFRTHEPLTIRIHYVAHEPIERPVFGVGLHHESGAWLTGPNTGFDGYVIPAIEGAGMIDYHIPKIPLLGGRYFVSVSATDHTQLHAFDVHDRMYPLIIHSDGVKQRYGMLFTEGVWQWHP</sequence>
<dbReference type="Pfam" id="PF00005">
    <property type="entry name" value="ABC_tran"/>
    <property type="match status" value="1"/>
</dbReference>
<evidence type="ECO:0000313" key="6">
    <source>
        <dbReference type="EMBL" id="OAN46344.1"/>
    </source>
</evidence>
<dbReference type="OrthoDB" id="9778870at2"/>
<dbReference type="GO" id="GO:0005524">
    <property type="term" value="F:ATP binding"/>
    <property type="evidence" value="ECO:0007669"/>
    <property type="project" value="UniProtKB-KW"/>
</dbReference>
<dbReference type="GO" id="GO:0140359">
    <property type="term" value="F:ABC-type transporter activity"/>
    <property type="evidence" value="ECO:0007669"/>
    <property type="project" value="InterPro"/>
</dbReference>
<dbReference type="Gene3D" id="3.40.50.300">
    <property type="entry name" value="P-loop containing nucleotide triphosphate hydrolases"/>
    <property type="match status" value="1"/>
</dbReference>
<evidence type="ECO:0000259" key="5">
    <source>
        <dbReference type="PROSITE" id="PS50893"/>
    </source>
</evidence>
<keyword evidence="4" id="KW-0067">ATP-binding</keyword>
<dbReference type="PROSITE" id="PS50893">
    <property type="entry name" value="ABC_TRANSPORTER_2"/>
    <property type="match status" value="1"/>
</dbReference>
<dbReference type="Gene3D" id="2.70.50.60">
    <property type="entry name" value="abc- transporter (atp binding component) like domain"/>
    <property type="match status" value="1"/>
</dbReference>
<comment type="similarity">
    <text evidence="1">Belongs to the ABC transporter superfamily.</text>
</comment>
<keyword evidence="3" id="KW-0547">Nucleotide-binding</keyword>
<dbReference type="EMBL" id="LWQS01000045">
    <property type="protein sequence ID" value="OAN46344.1"/>
    <property type="molecule type" value="Genomic_DNA"/>
</dbReference>
<dbReference type="InterPro" id="IPR050683">
    <property type="entry name" value="Bact_Polysacc_Export_ATP-bd"/>
</dbReference>
<proteinExistence type="inferred from homology"/>
<dbReference type="SMART" id="SM00382">
    <property type="entry name" value="AAA"/>
    <property type="match status" value="1"/>
</dbReference>
<dbReference type="InterPro" id="IPR029439">
    <property type="entry name" value="Wzt_C"/>
</dbReference>
<dbReference type="InterPro" id="IPR027417">
    <property type="entry name" value="P-loop_NTPase"/>
</dbReference>
<accession>A0A178MEQ3</accession>
<dbReference type="CDD" id="cd03220">
    <property type="entry name" value="ABC_KpsT_Wzt"/>
    <property type="match status" value="1"/>
</dbReference>